<evidence type="ECO:0000313" key="2">
    <source>
        <dbReference type="EMBL" id="RXK35476.1"/>
    </source>
</evidence>
<dbReference type="InParanoid" id="A0A4Q1BCJ0"/>
<accession>A0A4Q1BCJ0</accession>
<evidence type="ECO:0000313" key="3">
    <source>
        <dbReference type="Proteomes" id="UP000289152"/>
    </source>
</evidence>
<keyword evidence="1" id="KW-0732">Signal</keyword>
<reference evidence="2 3" key="1">
    <citation type="submission" date="2016-06" db="EMBL/GenBank/DDBJ databases">
        <title>Evolution of pathogenesis and genome organization in the Tremellales.</title>
        <authorList>
            <person name="Cuomo C."/>
            <person name="Litvintseva A."/>
            <person name="Heitman J."/>
            <person name="Chen Y."/>
            <person name="Sun S."/>
            <person name="Springer D."/>
            <person name="Dromer F."/>
            <person name="Young S."/>
            <person name="Zeng Q."/>
            <person name="Chapman S."/>
            <person name="Gujja S."/>
            <person name="Saif S."/>
            <person name="Birren B."/>
        </authorList>
    </citation>
    <scope>NUCLEOTIDE SEQUENCE [LARGE SCALE GENOMIC DNA]</scope>
    <source>
        <strain evidence="2 3">ATCC 28783</strain>
    </source>
</reference>
<sequence length="228" mass="24227">MIISFFFLISILTLYASAQNLPPPSSNDDPAHGNHGLHISGQNSTNGTFSSTIPVVCYEGCLIYVGYYTSCYLTTNSINCTPVCTGGNYTGLIQCLNCRISNGEQDLSTEEALAELEQVNQICKQANVTGFVPSNTISAVVTTTGPFTTTAQAPLEIWTGLSSYVDQITNPPPPPTTTISMKTSKTPVNPSATVSSSNNSARGTIPISRELWITSGIIFMGLTIVLTV</sequence>
<organism evidence="2 3">
    <name type="scientific">Tremella mesenterica</name>
    <name type="common">Jelly fungus</name>
    <dbReference type="NCBI Taxonomy" id="5217"/>
    <lineage>
        <taxon>Eukaryota</taxon>
        <taxon>Fungi</taxon>
        <taxon>Dikarya</taxon>
        <taxon>Basidiomycota</taxon>
        <taxon>Agaricomycotina</taxon>
        <taxon>Tremellomycetes</taxon>
        <taxon>Tremellales</taxon>
        <taxon>Tremellaceae</taxon>
        <taxon>Tremella</taxon>
    </lineage>
</organism>
<comment type="caution">
    <text evidence="2">The sequence shown here is derived from an EMBL/GenBank/DDBJ whole genome shotgun (WGS) entry which is preliminary data.</text>
</comment>
<gene>
    <name evidence="2" type="ORF">M231_07254</name>
</gene>
<dbReference type="EMBL" id="SDIL01000134">
    <property type="protein sequence ID" value="RXK35476.1"/>
    <property type="molecule type" value="Genomic_DNA"/>
</dbReference>
<feature type="signal peptide" evidence="1">
    <location>
        <begin position="1"/>
        <end position="18"/>
    </location>
</feature>
<proteinExistence type="predicted"/>
<evidence type="ECO:0000256" key="1">
    <source>
        <dbReference type="SAM" id="SignalP"/>
    </source>
</evidence>
<keyword evidence="3" id="KW-1185">Reference proteome</keyword>
<dbReference type="OrthoDB" id="2595923at2759"/>
<name>A0A4Q1BCJ0_TREME</name>
<dbReference type="Proteomes" id="UP000289152">
    <property type="component" value="Unassembled WGS sequence"/>
</dbReference>
<dbReference type="VEuPathDB" id="FungiDB:TREMEDRAFT_62226"/>
<feature type="chain" id="PRO_5020793959" evidence="1">
    <location>
        <begin position="19"/>
        <end position="228"/>
    </location>
</feature>
<protein>
    <submittedName>
        <fullName evidence="2">Uncharacterized protein</fullName>
    </submittedName>
</protein>
<dbReference type="AlphaFoldDB" id="A0A4Q1BCJ0"/>